<protein>
    <submittedName>
        <fullName evidence="4">Sulfurtransferase</fullName>
    </submittedName>
</protein>
<dbReference type="PROSITE" id="PS50206">
    <property type="entry name" value="RHODANESE_3"/>
    <property type="match status" value="2"/>
</dbReference>
<accession>A0A5C8P4Y3</accession>
<evidence type="ECO:0000313" key="5">
    <source>
        <dbReference type="Proteomes" id="UP000321548"/>
    </source>
</evidence>
<keyword evidence="1 4" id="KW-0808">Transferase</keyword>
<evidence type="ECO:0000313" key="4">
    <source>
        <dbReference type="EMBL" id="TXL68237.1"/>
    </source>
</evidence>
<dbReference type="InterPro" id="IPR036873">
    <property type="entry name" value="Rhodanese-like_dom_sf"/>
</dbReference>
<reference evidence="4 5" key="1">
    <citation type="submission" date="2019-06" db="EMBL/GenBank/DDBJ databases">
        <title>Quisquiliibacterium sp. nov., isolated from a maize field.</title>
        <authorList>
            <person name="Lin S.-Y."/>
            <person name="Tsai C.-F."/>
            <person name="Young C.-C."/>
        </authorList>
    </citation>
    <scope>NUCLEOTIDE SEQUENCE [LARGE SCALE GENOMIC DNA]</scope>
    <source>
        <strain evidence="4 5">CC-CFT501</strain>
    </source>
</reference>
<evidence type="ECO:0000256" key="1">
    <source>
        <dbReference type="ARBA" id="ARBA00022679"/>
    </source>
</evidence>
<dbReference type="AlphaFoldDB" id="A0A5C8P4Y3"/>
<gene>
    <name evidence="4" type="ORF">FHP08_00625</name>
</gene>
<name>A0A5C8P4Y3_9BURK</name>
<comment type="caution">
    <text evidence="4">The sequence shown here is derived from an EMBL/GenBank/DDBJ whole genome shotgun (WGS) entry which is preliminary data.</text>
</comment>
<dbReference type="SUPFAM" id="SSF52821">
    <property type="entry name" value="Rhodanese/Cell cycle control phosphatase"/>
    <property type="match status" value="2"/>
</dbReference>
<evidence type="ECO:0000259" key="3">
    <source>
        <dbReference type="PROSITE" id="PS50206"/>
    </source>
</evidence>
<proteinExistence type="predicted"/>
<sequence>MIHTTLIDAETLATVLDDCVIVDCRHDLMDPTAGPRGYAEGHIPRAWFMHQDTDLAGPKNGRNGRHPLPDRAVMRRRLEAIGLSDAKQLVVYDVQGGMFAVRLWWLARWLGHRAVAVLDGGLPAWANAGFPVTRAAPQPPAAPGKLSERPSLAGAVDAAAVLANLDTRERLLVDARSPERYRGETEPLDPVAGHIPGAINRPFQQNLRPDGRFKPAEVLRQEFAALLGERSPRQVVHQCGSGVTGCHNLLAMELAGLAGSSLYPGSWSEWCADPARPMATGSEP</sequence>
<dbReference type="GO" id="GO:0004792">
    <property type="term" value="F:thiosulfate-cyanide sulfurtransferase activity"/>
    <property type="evidence" value="ECO:0007669"/>
    <property type="project" value="TreeGrafter"/>
</dbReference>
<keyword evidence="2" id="KW-0677">Repeat</keyword>
<dbReference type="InterPro" id="IPR045078">
    <property type="entry name" value="TST/MPST-like"/>
</dbReference>
<feature type="domain" description="Rhodanese" evidence="3">
    <location>
        <begin position="15"/>
        <end position="134"/>
    </location>
</feature>
<dbReference type="PANTHER" id="PTHR11364:SF27">
    <property type="entry name" value="SULFURTRANSFERASE"/>
    <property type="match status" value="1"/>
</dbReference>
<dbReference type="InterPro" id="IPR001763">
    <property type="entry name" value="Rhodanese-like_dom"/>
</dbReference>
<dbReference type="Pfam" id="PF00581">
    <property type="entry name" value="Rhodanese"/>
    <property type="match status" value="2"/>
</dbReference>
<feature type="domain" description="Rhodanese" evidence="3">
    <location>
        <begin position="166"/>
        <end position="279"/>
    </location>
</feature>
<dbReference type="RefSeq" id="WP_147702378.1">
    <property type="nucleotide sequence ID" value="NZ_VDUY01000001.1"/>
</dbReference>
<dbReference type="Proteomes" id="UP000321548">
    <property type="component" value="Unassembled WGS sequence"/>
</dbReference>
<dbReference type="EMBL" id="VDUY01000001">
    <property type="protein sequence ID" value="TXL68237.1"/>
    <property type="molecule type" value="Genomic_DNA"/>
</dbReference>
<evidence type="ECO:0000256" key="2">
    <source>
        <dbReference type="ARBA" id="ARBA00022737"/>
    </source>
</evidence>
<dbReference type="SMART" id="SM00450">
    <property type="entry name" value="RHOD"/>
    <property type="match status" value="2"/>
</dbReference>
<dbReference type="OrthoDB" id="9781034at2"/>
<organism evidence="4 5">
    <name type="scientific">Zeimonas arvi</name>
    <dbReference type="NCBI Taxonomy" id="2498847"/>
    <lineage>
        <taxon>Bacteria</taxon>
        <taxon>Pseudomonadati</taxon>
        <taxon>Pseudomonadota</taxon>
        <taxon>Betaproteobacteria</taxon>
        <taxon>Burkholderiales</taxon>
        <taxon>Burkholderiaceae</taxon>
        <taxon>Zeimonas</taxon>
    </lineage>
</organism>
<dbReference type="CDD" id="cd01449">
    <property type="entry name" value="TST_Repeat_2"/>
    <property type="match status" value="1"/>
</dbReference>
<keyword evidence="5" id="KW-1185">Reference proteome</keyword>
<dbReference type="CDD" id="cd01448">
    <property type="entry name" value="TST_Repeat_1"/>
    <property type="match status" value="1"/>
</dbReference>
<dbReference type="Gene3D" id="3.40.250.10">
    <property type="entry name" value="Rhodanese-like domain"/>
    <property type="match status" value="2"/>
</dbReference>
<dbReference type="PANTHER" id="PTHR11364">
    <property type="entry name" value="THIOSULFATE SULFERTANSFERASE"/>
    <property type="match status" value="1"/>
</dbReference>